<reference evidence="3 4" key="1">
    <citation type="journal article" date="2019" name="Int. J. Syst. Evol. Microbiol.">
        <title>The Global Catalogue of Microorganisms (GCM) 10K type strain sequencing project: providing services to taxonomists for standard genome sequencing and annotation.</title>
        <authorList>
            <consortium name="The Broad Institute Genomics Platform"/>
            <consortium name="The Broad Institute Genome Sequencing Center for Infectious Disease"/>
            <person name="Wu L."/>
            <person name="Ma J."/>
        </authorList>
    </citation>
    <scope>NUCLEOTIDE SEQUENCE [LARGE SCALE GENOMIC DNA]</scope>
    <source>
        <strain evidence="3 4">DT72</strain>
    </source>
</reference>
<evidence type="ECO:0000313" key="4">
    <source>
        <dbReference type="Proteomes" id="UP001596407"/>
    </source>
</evidence>
<dbReference type="GeneID" id="79303679"/>
<feature type="compositionally biased region" description="Polar residues" evidence="1">
    <location>
        <begin position="1"/>
        <end position="13"/>
    </location>
</feature>
<dbReference type="EMBL" id="JBHSZH010000005">
    <property type="protein sequence ID" value="MFC7079792.1"/>
    <property type="molecule type" value="Genomic_DNA"/>
</dbReference>
<organism evidence="3 4">
    <name type="scientific">Halorussus caseinilyticus</name>
    <dbReference type="NCBI Taxonomy" id="3034025"/>
    <lineage>
        <taxon>Archaea</taxon>
        <taxon>Methanobacteriati</taxon>
        <taxon>Methanobacteriota</taxon>
        <taxon>Stenosarchaea group</taxon>
        <taxon>Halobacteria</taxon>
        <taxon>Halobacteriales</taxon>
        <taxon>Haladaptataceae</taxon>
        <taxon>Halorussus</taxon>
    </lineage>
</organism>
<protein>
    <recommendedName>
        <fullName evidence="2">DUF7344 domain-containing protein</fullName>
    </recommendedName>
</protein>
<sequence>MTTTDSRQDTTANARRHSPERDAPLDATFDALSNRQCRDLLRHLVESDDDAFLVADLATQLTDETDSETAETRMLARLHHTHLPKLADAGLVSYDPDRGLVQYRPESRFEAMVPTIESFESADYPVSLDALLDLFADHRRRTAYVTLLGHDDLSLPDLADEVAVAEYGQPLPDIEPDDVLQVYLSLYHTHVPKLGAAGLVEYDQADDYVRLTDAGWTLESPFRSLCDPADD</sequence>
<feature type="region of interest" description="Disordered" evidence="1">
    <location>
        <begin position="1"/>
        <end position="24"/>
    </location>
</feature>
<evidence type="ECO:0000313" key="3">
    <source>
        <dbReference type="EMBL" id="MFC7079792.1"/>
    </source>
</evidence>
<keyword evidence="4" id="KW-1185">Reference proteome</keyword>
<dbReference type="Pfam" id="PF24035">
    <property type="entry name" value="DUF7344"/>
    <property type="match status" value="2"/>
</dbReference>
<evidence type="ECO:0000259" key="2">
    <source>
        <dbReference type="Pfam" id="PF24035"/>
    </source>
</evidence>
<feature type="domain" description="DUF7344" evidence="2">
    <location>
        <begin position="133"/>
        <end position="209"/>
    </location>
</feature>
<dbReference type="Gene3D" id="1.10.10.10">
    <property type="entry name" value="Winged helix-like DNA-binding domain superfamily/Winged helix DNA-binding domain"/>
    <property type="match status" value="1"/>
</dbReference>
<accession>A0ABD5WGZ9</accession>
<dbReference type="InterPro" id="IPR036388">
    <property type="entry name" value="WH-like_DNA-bd_sf"/>
</dbReference>
<dbReference type="Proteomes" id="UP001596407">
    <property type="component" value="Unassembled WGS sequence"/>
</dbReference>
<feature type="domain" description="DUF7344" evidence="2">
    <location>
        <begin position="29"/>
        <end position="102"/>
    </location>
</feature>
<dbReference type="AlphaFoldDB" id="A0ABD5WGZ9"/>
<proteinExistence type="predicted"/>
<dbReference type="RefSeq" id="WP_276279118.1">
    <property type="nucleotide sequence ID" value="NZ_CP119809.1"/>
</dbReference>
<evidence type="ECO:0000256" key="1">
    <source>
        <dbReference type="SAM" id="MobiDB-lite"/>
    </source>
</evidence>
<gene>
    <name evidence="3" type="ORF">ACFQJ6_06195</name>
</gene>
<dbReference type="InterPro" id="IPR055768">
    <property type="entry name" value="DUF7344"/>
</dbReference>
<name>A0ABD5WGZ9_9EURY</name>
<comment type="caution">
    <text evidence="3">The sequence shown here is derived from an EMBL/GenBank/DDBJ whole genome shotgun (WGS) entry which is preliminary data.</text>
</comment>